<dbReference type="GO" id="GO:0045892">
    <property type="term" value="P:negative regulation of DNA-templated transcription"/>
    <property type="evidence" value="ECO:0007669"/>
    <property type="project" value="UniProtKB-ARBA"/>
</dbReference>
<keyword evidence="9" id="KW-1185">Reference proteome</keyword>
<dbReference type="SMART" id="SM00346">
    <property type="entry name" value="HTH_ICLR"/>
    <property type="match status" value="1"/>
</dbReference>
<evidence type="ECO:0000256" key="2">
    <source>
        <dbReference type="ARBA" id="ARBA00023125"/>
    </source>
</evidence>
<dbReference type="InterPro" id="IPR029016">
    <property type="entry name" value="GAF-like_dom_sf"/>
</dbReference>
<dbReference type="GO" id="GO:0003700">
    <property type="term" value="F:DNA-binding transcription factor activity"/>
    <property type="evidence" value="ECO:0007669"/>
    <property type="project" value="TreeGrafter"/>
</dbReference>
<dbReference type="Gene3D" id="3.30.450.40">
    <property type="match status" value="1"/>
</dbReference>
<evidence type="ECO:0000313" key="9">
    <source>
        <dbReference type="Proteomes" id="UP000070352"/>
    </source>
</evidence>
<gene>
    <name evidence="8" type="ORF">U473_10325</name>
</gene>
<dbReference type="GO" id="GO:0003677">
    <property type="term" value="F:DNA binding"/>
    <property type="evidence" value="ECO:0007669"/>
    <property type="project" value="UniProtKB-KW"/>
</dbReference>
<dbReference type="PANTHER" id="PTHR30136:SF35">
    <property type="entry name" value="HTH-TYPE TRANSCRIPTIONAL REGULATOR RV1719"/>
    <property type="match status" value="1"/>
</dbReference>
<evidence type="ECO:0000256" key="4">
    <source>
        <dbReference type="ARBA" id="ARBA00058938"/>
    </source>
</evidence>
<keyword evidence="3" id="KW-0804">Transcription</keyword>
<dbReference type="Pfam" id="PF01614">
    <property type="entry name" value="IclR_C"/>
    <property type="match status" value="1"/>
</dbReference>
<dbReference type="OrthoDB" id="9791752at2"/>
<evidence type="ECO:0000256" key="3">
    <source>
        <dbReference type="ARBA" id="ARBA00023163"/>
    </source>
</evidence>
<dbReference type="RefSeq" id="WP_068726005.1">
    <property type="nucleotide sequence ID" value="NZ_LSKU01000001.1"/>
</dbReference>
<evidence type="ECO:0000256" key="1">
    <source>
        <dbReference type="ARBA" id="ARBA00023015"/>
    </source>
</evidence>
<name>A0A135L5T1_9BACI</name>
<organism evidence="8 9">
    <name type="scientific">Tepidibacillus decaturensis</name>
    <dbReference type="NCBI Taxonomy" id="1413211"/>
    <lineage>
        <taxon>Bacteria</taxon>
        <taxon>Bacillati</taxon>
        <taxon>Bacillota</taxon>
        <taxon>Bacilli</taxon>
        <taxon>Bacillales</taxon>
        <taxon>Bacillaceae</taxon>
        <taxon>Tepidibacillus</taxon>
    </lineage>
</organism>
<proteinExistence type="predicted"/>
<accession>A0A135L5T1</accession>
<evidence type="ECO:0000256" key="5">
    <source>
        <dbReference type="ARBA" id="ARBA00070406"/>
    </source>
</evidence>
<keyword evidence="1" id="KW-0805">Transcription regulation</keyword>
<comment type="function">
    <text evidence="4">May be an activator protein for the gylABX operon.</text>
</comment>
<evidence type="ECO:0000259" key="6">
    <source>
        <dbReference type="PROSITE" id="PS51077"/>
    </source>
</evidence>
<dbReference type="PANTHER" id="PTHR30136">
    <property type="entry name" value="HELIX-TURN-HELIX TRANSCRIPTIONAL REGULATOR, ICLR FAMILY"/>
    <property type="match status" value="1"/>
</dbReference>
<dbReference type="InterPro" id="IPR014757">
    <property type="entry name" value="Tscrpt_reg_IclR_C"/>
</dbReference>
<dbReference type="InterPro" id="IPR005471">
    <property type="entry name" value="Tscrpt_reg_IclR_N"/>
</dbReference>
<sequence>MEGQPSEKKSTVRAVERSLDILMCFVDETELSLTEIAKRIALHKSTVFRLLHTLEQKGFLIRNPETEKYRLGYRIWELSSNLMGLNDPATLLLPEMEQLRDLLGETISLYVRDGYERIRIQSVEGNQSIRRVAPIGARMPLSVGASSKILLAYEDLITKESLLKQLETLYGINTNLFKQLLEKIKQNGYATSFEERETGAAAISVPIFNRSGKLVAALSVSGPINRLTLTKMKEMVPILKETALNMGKKVR</sequence>
<evidence type="ECO:0000313" key="8">
    <source>
        <dbReference type="EMBL" id="KXG44358.1"/>
    </source>
</evidence>
<feature type="domain" description="HTH iclR-type" evidence="6">
    <location>
        <begin position="12"/>
        <end position="73"/>
    </location>
</feature>
<dbReference type="SUPFAM" id="SSF55781">
    <property type="entry name" value="GAF domain-like"/>
    <property type="match status" value="1"/>
</dbReference>
<dbReference type="InterPro" id="IPR036388">
    <property type="entry name" value="WH-like_DNA-bd_sf"/>
</dbReference>
<dbReference type="Pfam" id="PF09339">
    <property type="entry name" value="HTH_IclR"/>
    <property type="match status" value="1"/>
</dbReference>
<reference evidence="8 9" key="1">
    <citation type="submission" date="2016-02" db="EMBL/GenBank/DDBJ databases">
        <title>Draft Genome for Tepidibacillus decaturensis nov. sp. Strain Z9, an Anaerobic, Moderately Thermophilic and Heterotrophic Bacterium from Deep Subsurface of the Illinois Basin, USA.</title>
        <authorList>
            <person name="Dong Y."/>
            <person name="Chang J.Y."/>
            <person name="Sanford R."/>
            <person name="Fouke B.W."/>
        </authorList>
    </citation>
    <scope>NUCLEOTIDE SEQUENCE [LARGE SCALE GENOMIC DNA]</scope>
    <source>
        <strain evidence="8 9">Z9</strain>
    </source>
</reference>
<dbReference type="InterPro" id="IPR036390">
    <property type="entry name" value="WH_DNA-bd_sf"/>
</dbReference>
<evidence type="ECO:0000259" key="7">
    <source>
        <dbReference type="PROSITE" id="PS51078"/>
    </source>
</evidence>
<dbReference type="SUPFAM" id="SSF46785">
    <property type="entry name" value="Winged helix' DNA-binding domain"/>
    <property type="match status" value="1"/>
</dbReference>
<dbReference type="EMBL" id="LSKU01000001">
    <property type="protein sequence ID" value="KXG44358.1"/>
    <property type="molecule type" value="Genomic_DNA"/>
</dbReference>
<keyword evidence="2" id="KW-0238">DNA-binding</keyword>
<dbReference type="Proteomes" id="UP000070352">
    <property type="component" value="Unassembled WGS sequence"/>
</dbReference>
<dbReference type="FunFam" id="1.10.10.10:FF:000056">
    <property type="entry name" value="IclR family transcriptional regulator"/>
    <property type="match status" value="1"/>
</dbReference>
<dbReference type="Gene3D" id="1.10.10.10">
    <property type="entry name" value="Winged helix-like DNA-binding domain superfamily/Winged helix DNA-binding domain"/>
    <property type="match status" value="1"/>
</dbReference>
<dbReference type="PROSITE" id="PS51077">
    <property type="entry name" value="HTH_ICLR"/>
    <property type="match status" value="1"/>
</dbReference>
<dbReference type="PROSITE" id="PS51078">
    <property type="entry name" value="ICLR_ED"/>
    <property type="match status" value="1"/>
</dbReference>
<dbReference type="InterPro" id="IPR050707">
    <property type="entry name" value="HTH_MetabolicPath_Reg"/>
</dbReference>
<feature type="domain" description="IclR-ED" evidence="7">
    <location>
        <begin position="74"/>
        <end position="251"/>
    </location>
</feature>
<comment type="caution">
    <text evidence="8">The sequence shown here is derived from an EMBL/GenBank/DDBJ whole genome shotgun (WGS) entry which is preliminary data.</text>
</comment>
<protein>
    <recommendedName>
        <fullName evidence="5">Glycerol operon regulatory protein</fullName>
    </recommendedName>
</protein>
<dbReference type="AlphaFoldDB" id="A0A135L5T1"/>
<dbReference type="STRING" id="1413211.U473_10325"/>